<proteinExistence type="inferred from homology"/>
<protein>
    <recommendedName>
        <fullName evidence="2">methionyl-tRNA formyltransferase</fullName>
        <ecNumber evidence="2">2.1.2.9</ecNumber>
    </recommendedName>
</protein>
<dbReference type="InterPro" id="IPR044135">
    <property type="entry name" value="Met-tRNA-FMT_C"/>
</dbReference>
<keyword evidence="3" id="KW-0808">Transferase</keyword>
<dbReference type="InterPro" id="IPR041711">
    <property type="entry name" value="Met-tRNA-FMT_N"/>
</dbReference>
<dbReference type="Pfam" id="PF00551">
    <property type="entry name" value="Formyl_trans_N"/>
    <property type="match status" value="1"/>
</dbReference>
<sequence>MFKKIVFMGTPNFSVPIMKSLYQNGYPICAVYTQPPKKSMRGQKINKSPIQKLAENFNLNIRNPNFLSQNGEELKYFKSLSADIVIVVAYGQLIPKEFLSFSKNGFINIHASLLPKWRGAAPIQRAIMNLDKVTGISVMKIVEKLDAGPTMFKKEIKLHSDVNAEDVSNQLSKIGSEIISDCLDLIEIDKAKFVEQDHSKATYAKKINKDEGKIIWKEDAQKIIAKINGLCPNPGAWFLFQGERYKVLKATLSDLKGQPGTVLDTNLTIACGNKSITIQEIQRQGKSKQKAAEFLLGSKIKKDLLLS</sequence>
<dbReference type="InterPro" id="IPR005794">
    <property type="entry name" value="Fmt"/>
</dbReference>
<evidence type="ECO:0000313" key="7">
    <source>
        <dbReference type="EMBL" id="SVA44566.1"/>
    </source>
</evidence>
<dbReference type="SUPFAM" id="SSF53328">
    <property type="entry name" value="Formyltransferase"/>
    <property type="match status" value="1"/>
</dbReference>
<organism evidence="7">
    <name type="scientific">marine metagenome</name>
    <dbReference type="NCBI Taxonomy" id="408172"/>
    <lineage>
        <taxon>unclassified sequences</taxon>
        <taxon>metagenomes</taxon>
        <taxon>ecological metagenomes</taxon>
    </lineage>
</organism>
<reference evidence="7" key="1">
    <citation type="submission" date="2018-05" db="EMBL/GenBank/DDBJ databases">
        <authorList>
            <person name="Lanie J.A."/>
            <person name="Ng W.-L."/>
            <person name="Kazmierczak K.M."/>
            <person name="Andrzejewski T.M."/>
            <person name="Davidsen T.M."/>
            <person name="Wayne K.J."/>
            <person name="Tettelin H."/>
            <person name="Glass J.I."/>
            <person name="Rusch D."/>
            <person name="Podicherti R."/>
            <person name="Tsui H.-C.T."/>
            <person name="Winkler M.E."/>
        </authorList>
    </citation>
    <scope>NUCLEOTIDE SEQUENCE</scope>
</reference>
<dbReference type="InterPro" id="IPR005793">
    <property type="entry name" value="Formyl_trans_C"/>
</dbReference>
<keyword evidence="4" id="KW-0648">Protein biosynthesis</keyword>
<dbReference type="InterPro" id="IPR036477">
    <property type="entry name" value="Formyl_transf_N_sf"/>
</dbReference>
<dbReference type="GO" id="GO:0004479">
    <property type="term" value="F:methionyl-tRNA formyltransferase activity"/>
    <property type="evidence" value="ECO:0007669"/>
    <property type="project" value="UniProtKB-EC"/>
</dbReference>
<dbReference type="NCBIfam" id="TIGR00460">
    <property type="entry name" value="fmt"/>
    <property type="match status" value="1"/>
</dbReference>
<dbReference type="PANTHER" id="PTHR11138">
    <property type="entry name" value="METHIONYL-TRNA FORMYLTRANSFERASE"/>
    <property type="match status" value="1"/>
</dbReference>
<evidence type="ECO:0000256" key="2">
    <source>
        <dbReference type="ARBA" id="ARBA00012261"/>
    </source>
</evidence>
<dbReference type="AlphaFoldDB" id="A0A381VW93"/>
<dbReference type="CDD" id="cd08646">
    <property type="entry name" value="FMT_core_Met-tRNA-FMT_N"/>
    <property type="match status" value="1"/>
</dbReference>
<dbReference type="PANTHER" id="PTHR11138:SF5">
    <property type="entry name" value="METHIONYL-TRNA FORMYLTRANSFERASE, MITOCHONDRIAL"/>
    <property type="match status" value="1"/>
</dbReference>
<evidence type="ECO:0000259" key="5">
    <source>
        <dbReference type="Pfam" id="PF00551"/>
    </source>
</evidence>
<evidence type="ECO:0000259" key="6">
    <source>
        <dbReference type="Pfam" id="PF02911"/>
    </source>
</evidence>
<dbReference type="SUPFAM" id="SSF50486">
    <property type="entry name" value="FMT C-terminal domain-like"/>
    <property type="match status" value="1"/>
</dbReference>
<feature type="domain" description="Formyl transferase C-terminal" evidence="6">
    <location>
        <begin position="206"/>
        <end position="297"/>
    </location>
</feature>
<dbReference type="Gene3D" id="3.40.50.12230">
    <property type="match status" value="1"/>
</dbReference>
<dbReference type="InterPro" id="IPR011034">
    <property type="entry name" value="Formyl_transferase-like_C_sf"/>
</dbReference>
<dbReference type="GO" id="GO:0005829">
    <property type="term" value="C:cytosol"/>
    <property type="evidence" value="ECO:0007669"/>
    <property type="project" value="TreeGrafter"/>
</dbReference>
<dbReference type="InterPro" id="IPR002376">
    <property type="entry name" value="Formyl_transf_N"/>
</dbReference>
<comment type="similarity">
    <text evidence="1">Belongs to the Fmt family.</text>
</comment>
<dbReference type="HAMAP" id="MF_00182">
    <property type="entry name" value="Formyl_trans"/>
    <property type="match status" value="1"/>
</dbReference>
<dbReference type="EMBL" id="UINC01009977">
    <property type="protein sequence ID" value="SVA44566.1"/>
    <property type="molecule type" value="Genomic_DNA"/>
</dbReference>
<feature type="domain" description="Formyl transferase N-terminal" evidence="5">
    <location>
        <begin position="3"/>
        <end position="181"/>
    </location>
</feature>
<dbReference type="Pfam" id="PF02911">
    <property type="entry name" value="Formyl_trans_C"/>
    <property type="match status" value="1"/>
</dbReference>
<evidence type="ECO:0000256" key="3">
    <source>
        <dbReference type="ARBA" id="ARBA00022679"/>
    </source>
</evidence>
<dbReference type="EC" id="2.1.2.9" evidence="2"/>
<name>A0A381VW93_9ZZZZ</name>
<evidence type="ECO:0000256" key="4">
    <source>
        <dbReference type="ARBA" id="ARBA00022917"/>
    </source>
</evidence>
<accession>A0A381VW93</accession>
<gene>
    <name evidence="7" type="ORF">METZ01_LOCUS97420</name>
</gene>
<evidence type="ECO:0000256" key="1">
    <source>
        <dbReference type="ARBA" id="ARBA00010699"/>
    </source>
</evidence>
<dbReference type="CDD" id="cd08704">
    <property type="entry name" value="Met_tRNA_FMT_C"/>
    <property type="match status" value="1"/>
</dbReference>